<feature type="chain" id="PRO_5046062255" description="YD repeat-containing protein" evidence="1">
    <location>
        <begin position="26"/>
        <end position="324"/>
    </location>
</feature>
<accession>A0ABQ2IFY1</accession>
<name>A0ABQ2IFY1_9PSEU</name>
<proteinExistence type="predicted"/>
<dbReference type="Proteomes" id="UP000597656">
    <property type="component" value="Unassembled WGS sequence"/>
</dbReference>
<comment type="caution">
    <text evidence="2">The sequence shown here is derived from an EMBL/GenBank/DDBJ whole genome shotgun (WGS) entry which is preliminary data.</text>
</comment>
<dbReference type="EMBL" id="BMNC01000008">
    <property type="protein sequence ID" value="GGN08974.1"/>
    <property type="molecule type" value="Genomic_DNA"/>
</dbReference>
<evidence type="ECO:0008006" key="4">
    <source>
        <dbReference type="Google" id="ProtNLM"/>
    </source>
</evidence>
<evidence type="ECO:0000313" key="2">
    <source>
        <dbReference type="EMBL" id="GGN08974.1"/>
    </source>
</evidence>
<gene>
    <name evidence="2" type="ORF">GCM10011609_55880</name>
</gene>
<keyword evidence="1" id="KW-0732">Signal</keyword>
<sequence>MSRNFGMALSAALLATVVVAAPAHASTTAVELDRLPGTTEQEAAAINDAGVVAGSATIDGSTRAVKWDADGTVSAVGGPNTKAKAVNSSGVIAGETKVSGAAVAVRFDLDGTHTVLGAIPGHNAVVTGVDDAGVVYGYSLEPSGVGAWLAVRWDLTGVLTPLAVPDGTTTSQVSAVSPNGFATGWVEGERSGAVRWNPDGSVTRLPGLEEHRRARGTGVNRHGDVVGTAEYRSTMYSVRWNHDGTIIQFDGSGRAAWINDEGVVVSTVGFKAVRWSPTGERTDLRWPTGSYLGRVTAINSSGVVVGHSGDGTIDPKNAVKWVLG</sequence>
<organism evidence="2 3">
    <name type="scientific">Lentzea pudingi</name>
    <dbReference type="NCBI Taxonomy" id="1789439"/>
    <lineage>
        <taxon>Bacteria</taxon>
        <taxon>Bacillati</taxon>
        <taxon>Actinomycetota</taxon>
        <taxon>Actinomycetes</taxon>
        <taxon>Pseudonocardiales</taxon>
        <taxon>Pseudonocardiaceae</taxon>
        <taxon>Lentzea</taxon>
    </lineage>
</organism>
<protein>
    <recommendedName>
        <fullName evidence="4">YD repeat-containing protein</fullName>
    </recommendedName>
</protein>
<dbReference type="RefSeq" id="WP_189157777.1">
    <property type="nucleotide sequence ID" value="NZ_BMNC01000008.1"/>
</dbReference>
<feature type="signal peptide" evidence="1">
    <location>
        <begin position="1"/>
        <end position="25"/>
    </location>
</feature>
<evidence type="ECO:0000313" key="3">
    <source>
        <dbReference type="Proteomes" id="UP000597656"/>
    </source>
</evidence>
<keyword evidence="3" id="KW-1185">Reference proteome</keyword>
<reference evidence="3" key="1">
    <citation type="journal article" date="2019" name="Int. J. Syst. Evol. Microbiol.">
        <title>The Global Catalogue of Microorganisms (GCM) 10K type strain sequencing project: providing services to taxonomists for standard genome sequencing and annotation.</title>
        <authorList>
            <consortium name="The Broad Institute Genomics Platform"/>
            <consortium name="The Broad Institute Genome Sequencing Center for Infectious Disease"/>
            <person name="Wu L."/>
            <person name="Ma J."/>
        </authorList>
    </citation>
    <scope>NUCLEOTIDE SEQUENCE [LARGE SCALE GENOMIC DNA]</scope>
    <source>
        <strain evidence="3">CGMCC 4.7319</strain>
    </source>
</reference>
<evidence type="ECO:0000256" key="1">
    <source>
        <dbReference type="SAM" id="SignalP"/>
    </source>
</evidence>